<protein>
    <submittedName>
        <fullName evidence="7">Translocation/assembly module TamB</fullName>
    </submittedName>
</protein>
<dbReference type="GO" id="GO:0097347">
    <property type="term" value="C:TAM protein secretion complex"/>
    <property type="evidence" value="ECO:0007669"/>
    <property type="project" value="TreeGrafter"/>
</dbReference>
<dbReference type="Pfam" id="PF04357">
    <property type="entry name" value="TamB"/>
    <property type="match status" value="1"/>
</dbReference>
<evidence type="ECO:0000313" key="7">
    <source>
        <dbReference type="EMBL" id="HIU36759.1"/>
    </source>
</evidence>
<comment type="subcellular location">
    <subcellularLocation>
        <location evidence="1">Membrane</location>
        <topology evidence="1">Single-pass membrane protein</topology>
    </subcellularLocation>
</comment>
<feature type="compositionally biased region" description="Low complexity" evidence="5">
    <location>
        <begin position="117"/>
        <end position="127"/>
    </location>
</feature>
<dbReference type="EMBL" id="DVMY01000016">
    <property type="protein sequence ID" value="HIU36759.1"/>
    <property type="molecule type" value="Genomic_DNA"/>
</dbReference>
<evidence type="ECO:0000256" key="5">
    <source>
        <dbReference type="SAM" id="MobiDB-lite"/>
    </source>
</evidence>
<organism evidence="7 8">
    <name type="scientific">Candidatus Aphodousia faecigallinarum</name>
    <dbReference type="NCBI Taxonomy" id="2840677"/>
    <lineage>
        <taxon>Bacteria</taxon>
        <taxon>Pseudomonadati</taxon>
        <taxon>Pseudomonadota</taxon>
        <taxon>Betaproteobacteria</taxon>
        <taxon>Burkholderiales</taxon>
        <taxon>Sutterellaceae</taxon>
        <taxon>Sutterellaceae incertae sedis</taxon>
        <taxon>Candidatus Aphodousia</taxon>
    </lineage>
</organism>
<dbReference type="GO" id="GO:0005886">
    <property type="term" value="C:plasma membrane"/>
    <property type="evidence" value="ECO:0007669"/>
    <property type="project" value="InterPro"/>
</dbReference>
<evidence type="ECO:0000259" key="6">
    <source>
        <dbReference type="Pfam" id="PF04357"/>
    </source>
</evidence>
<evidence type="ECO:0000313" key="8">
    <source>
        <dbReference type="Proteomes" id="UP000824083"/>
    </source>
</evidence>
<evidence type="ECO:0000256" key="1">
    <source>
        <dbReference type="ARBA" id="ARBA00004167"/>
    </source>
</evidence>
<name>A0A9D1LEH6_9BURK</name>
<comment type="caution">
    <text evidence="7">The sequence shown here is derived from an EMBL/GenBank/DDBJ whole genome shotgun (WGS) entry which is preliminary data.</text>
</comment>
<evidence type="ECO:0000256" key="3">
    <source>
        <dbReference type="ARBA" id="ARBA00022989"/>
    </source>
</evidence>
<keyword evidence="2" id="KW-0812">Transmembrane</keyword>
<dbReference type="GO" id="GO:0009306">
    <property type="term" value="P:protein secretion"/>
    <property type="evidence" value="ECO:0007669"/>
    <property type="project" value="InterPro"/>
</dbReference>
<proteinExistence type="predicted"/>
<reference evidence="7" key="2">
    <citation type="journal article" date="2021" name="PeerJ">
        <title>Extensive microbial diversity within the chicken gut microbiome revealed by metagenomics and culture.</title>
        <authorList>
            <person name="Gilroy R."/>
            <person name="Ravi A."/>
            <person name="Getino M."/>
            <person name="Pursley I."/>
            <person name="Horton D.L."/>
            <person name="Alikhan N.F."/>
            <person name="Baker D."/>
            <person name="Gharbi K."/>
            <person name="Hall N."/>
            <person name="Watson M."/>
            <person name="Adriaenssens E.M."/>
            <person name="Foster-Nyarko E."/>
            <person name="Jarju S."/>
            <person name="Secka A."/>
            <person name="Antonio M."/>
            <person name="Oren A."/>
            <person name="Chaudhuri R.R."/>
            <person name="La Ragione R."/>
            <person name="Hildebrand F."/>
            <person name="Pallen M.J."/>
        </authorList>
    </citation>
    <scope>NUCLEOTIDE SEQUENCE</scope>
    <source>
        <strain evidence="7">7463</strain>
    </source>
</reference>
<gene>
    <name evidence="7" type="ORF">IAC56_00550</name>
</gene>
<sequence>MRIIKIISVSLLGLIAVVIAVAAFLLTTTSGLNFLVGQAKDSLPQLSQGTFNGSVLRLDAKNVVWEQPGASFKGDFGWHLDFNKIWSGEIVFDDFYLRQSQINIRSDQLGTDNAEEQTTQTSVQSGQQSDLQAALPVHIQTIDLSDIAVNLDGQSLYLKSLATAFHWTADGIDIPEINLAGTWQGYPMTVKGAVNTAQGGKLLHLSDIALGVGDNQIQVKGDVRFHAAVPNLDLSMHVNAANFSQLLSELKGHAKGRLQVRGPVLMPLINADLTVRDFSAQGVNVQTVRLSGAMSAEENVSGGARLSVSGISLPGLFIDQFNANLQGTQKAHELRIDSQSQLFKVNALFVGALNDSMDAWKGALKAFNLQTDYGPVNLAEPMPLAFDTNSLLLDVGHFCVKHPHALMCLSNDLAVDLLKKKALPVKLALEKFDLGFFKRYVPGQFEASGIIKARAVLVIPEGFAGLPTGELSINAKTLSTRYMLEQSDFLLGFDDVCLSFAHDGQKINSTWFIALTKNGQLSGNVDIVDPMKTRSLAGQINIKRLSASLVNSLLSPGETAQGSIYADLRLGGTLAEPQLYGASGIRDMRIDSTKMPFEMLPSSFELTFNGNKSSLSGELKTPKGGLTLQGDADWKTLAQGHTRIAAKGVKMRVTMPPSVEFDLTTDVQCEASAEKIALNGLIDLPWARVKVYELPDSATDVSDDTVRLDRPRPKQSENGEAIPIESNLFVNIGDDVRIDAMGLKAQMTGKLHVVQNNGKLGLTGQVNVPHGQFKAYGQDLIVRRGEFMFAGSADNPLINLEAIRNPDKTADDVIAGIRVTGHADMPEVTIFTEPEKSQTESLSYLMRGEGLDPAGEDDNTMITSALINLGLSQGSRAIESLGDAVGISGLGVDTEGVGDSSKVAVSGYILPGLKVKYAVGLFDSLATLTLRYRVIPRLYVEAASGVDQALDVLYSFEF</sequence>
<feature type="region of interest" description="Disordered" evidence="5">
    <location>
        <begin position="108"/>
        <end position="127"/>
    </location>
</feature>
<feature type="compositionally biased region" description="Basic and acidic residues" evidence="5">
    <location>
        <begin position="704"/>
        <end position="717"/>
    </location>
</feature>
<accession>A0A9D1LEH6</accession>
<dbReference type="PANTHER" id="PTHR36985">
    <property type="entry name" value="TRANSLOCATION AND ASSEMBLY MODULE SUBUNIT TAMB"/>
    <property type="match status" value="1"/>
</dbReference>
<evidence type="ECO:0000256" key="2">
    <source>
        <dbReference type="ARBA" id="ARBA00022692"/>
    </source>
</evidence>
<keyword evidence="4" id="KW-0472">Membrane</keyword>
<dbReference type="InterPro" id="IPR007452">
    <property type="entry name" value="TamB_C"/>
</dbReference>
<feature type="domain" description="Translocation and assembly module TamB C-terminal" evidence="6">
    <location>
        <begin position="622"/>
        <end position="958"/>
    </location>
</feature>
<dbReference type="AlphaFoldDB" id="A0A9D1LEH6"/>
<dbReference type="Proteomes" id="UP000824083">
    <property type="component" value="Unassembled WGS sequence"/>
</dbReference>
<reference evidence="7" key="1">
    <citation type="submission" date="2020-10" db="EMBL/GenBank/DDBJ databases">
        <authorList>
            <person name="Gilroy R."/>
        </authorList>
    </citation>
    <scope>NUCLEOTIDE SEQUENCE</scope>
    <source>
        <strain evidence="7">7463</strain>
    </source>
</reference>
<keyword evidence="3" id="KW-1133">Transmembrane helix</keyword>
<feature type="region of interest" description="Disordered" evidence="5">
    <location>
        <begin position="700"/>
        <end position="721"/>
    </location>
</feature>
<evidence type="ECO:0000256" key="4">
    <source>
        <dbReference type="ARBA" id="ARBA00023136"/>
    </source>
</evidence>
<dbReference type="PANTHER" id="PTHR36985:SF1">
    <property type="entry name" value="TRANSLOCATION AND ASSEMBLY MODULE SUBUNIT TAMB"/>
    <property type="match status" value="1"/>
</dbReference>